<dbReference type="AlphaFoldDB" id="A0A098EHQ5"/>
<evidence type="ECO:0000256" key="1">
    <source>
        <dbReference type="ARBA" id="ARBA00004651"/>
    </source>
</evidence>
<feature type="transmembrane region" description="Helical" evidence="7">
    <location>
        <begin position="153"/>
        <end position="170"/>
    </location>
</feature>
<evidence type="ECO:0000256" key="7">
    <source>
        <dbReference type="SAM" id="Phobius"/>
    </source>
</evidence>
<evidence type="ECO:0000256" key="6">
    <source>
        <dbReference type="ARBA" id="ARBA00023136"/>
    </source>
</evidence>
<feature type="transmembrane region" description="Helical" evidence="7">
    <location>
        <begin position="39"/>
        <end position="58"/>
    </location>
</feature>
<keyword evidence="10" id="KW-1185">Reference proteome</keyword>
<feature type="transmembrane region" description="Helical" evidence="7">
    <location>
        <begin position="271"/>
        <end position="291"/>
    </location>
</feature>
<evidence type="ECO:0000256" key="4">
    <source>
        <dbReference type="ARBA" id="ARBA00022692"/>
    </source>
</evidence>
<dbReference type="InterPro" id="IPR037185">
    <property type="entry name" value="EmrE-like"/>
</dbReference>
<name>A0A098EHQ5_9BACL</name>
<keyword evidence="6 7" id="KW-0472">Membrane</keyword>
<dbReference type="Pfam" id="PF00892">
    <property type="entry name" value="EamA"/>
    <property type="match status" value="2"/>
</dbReference>
<feature type="transmembrane region" description="Helical" evidence="7">
    <location>
        <begin position="96"/>
        <end position="115"/>
    </location>
</feature>
<dbReference type="Proteomes" id="UP000043699">
    <property type="component" value="Unassembled WGS sequence"/>
</dbReference>
<feature type="domain" description="EamA" evidence="8">
    <location>
        <begin position="6"/>
        <end position="137"/>
    </location>
</feature>
<feature type="transmembrane region" description="Helical" evidence="7">
    <location>
        <begin position="122"/>
        <end position="141"/>
    </location>
</feature>
<dbReference type="GO" id="GO:0005886">
    <property type="term" value="C:plasma membrane"/>
    <property type="evidence" value="ECO:0007669"/>
    <property type="project" value="UniProtKB-SubCell"/>
</dbReference>
<feature type="transmembrane region" description="Helical" evidence="7">
    <location>
        <begin position="213"/>
        <end position="234"/>
    </location>
</feature>
<reference evidence="9 10" key="1">
    <citation type="submission" date="2014-09" db="EMBL/GenBank/DDBJ databases">
        <authorList>
            <person name="Urmite Genomes Urmite Genomes"/>
        </authorList>
    </citation>
    <scope>NUCLEOTIDE SEQUENCE [LARGE SCALE GENOMIC DNA]</scope>
    <source>
        <strain evidence="9 10">ES2</strain>
    </source>
</reference>
<protein>
    <submittedName>
        <fullName evidence="9">Putative DMT superfamily transporter inner membrane protein</fullName>
    </submittedName>
</protein>
<sequence>MNRFKIYLLLIAIMFVWGVNLPAVKYLTAQMGPVTMTSLRIFLAALMVFGVLFSFGLVRKLTAREWRYVGIGSLLNVVIHHYFISVGLSLTSGTNAGLILGASPILTAIFSLSLLRLRPSKLQWIGLVLGFIGVSATVLSGNSETSRISLGDIYVVLAVLGQVLSFLVISKASKTLDPRLQTGYMFLMGSVGLFIISLIQEPGEWRMFAEMNAAFWLLMIASGVIATALGHMLYNYSLGQVGPPKAAVFINLNTLFALLGSAVFLGETITGLHVVGFIVIMFGVLFGSGAAEELWRMKARKANRKKAL</sequence>
<dbReference type="PANTHER" id="PTHR32322:SF18">
    <property type="entry name" value="S-ADENOSYLMETHIONINE_S-ADENOSYLHOMOCYSTEINE TRANSPORTER"/>
    <property type="match status" value="1"/>
</dbReference>
<dbReference type="STRING" id="1499687.BN1080_00227"/>
<feature type="transmembrane region" description="Helical" evidence="7">
    <location>
        <begin position="65"/>
        <end position="84"/>
    </location>
</feature>
<keyword evidence="4 7" id="KW-0812">Transmembrane</keyword>
<evidence type="ECO:0000256" key="5">
    <source>
        <dbReference type="ARBA" id="ARBA00022989"/>
    </source>
</evidence>
<dbReference type="EMBL" id="CCXS01000001">
    <property type="protein sequence ID" value="CEG21320.1"/>
    <property type="molecule type" value="Genomic_DNA"/>
</dbReference>
<evidence type="ECO:0000259" key="8">
    <source>
        <dbReference type="Pfam" id="PF00892"/>
    </source>
</evidence>
<proteinExistence type="inferred from homology"/>
<dbReference type="PANTHER" id="PTHR32322">
    <property type="entry name" value="INNER MEMBRANE TRANSPORTER"/>
    <property type="match status" value="1"/>
</dbReference>
<feature type="transmembrane region" description="Helical" evidence="7">
    <location>
        <begin position="246"/>
        <end position="265"/>
    </location>
</feature>
<feature type="transmembrane region" description="Helical" evidence="7">
    <location>
        <begin position="7"/>
        <end position="27"/>
    </location>
</feature>
<dbReference type="SUPFAM" id="SSF103481">
    <property type="entry name" value="Multidrug resistance efflux transporter EmrE"/>
    <property type="match status" value="2"/>
</dbReference>
<feature type="transmembrane region" description="Helical" evidence="7">
    <location>
        <begin position="182"/>
        <end position="201"/>
    </location>
</feature>
<dbReference type="InterPro" id="IPR000620">
    <property type="entry name" value="EamA_dom"/>
</dbReference>
<keyword evidence="5 7" id="KW-1133">Transmembrane helix</keyword>
<accession>A0A098EHQ5</accession>
<evidence type="ECO:0000313" key="10">
    <source>
        <dbReference type="Proteomes" id="UP000043699"/>
    </source>
</evidence>
<organism evidence="9 10">
    <name type="scientific">Planococcus massiliensis</name>
    <dbReference type="NCBI Taxonomy" id="1499687"/>
    <lineage>
        <taxon>Bacteria</taxon>
        <taxon>Bacillati</taxon>
        <taxon>Bacillota</taxon>
        <taxon>Bacilli</taxon>
        <taxon>Bacillales</taxon>
        <taxon>Caryophanaceae</taxon>
        <taxon>Planococcus</taxon>
    </lineage>
</organism>
<comment type="similarity">
    <text evidence="2">Belongs to the EamA transporter family.</text>
</comment>
<comment type="subcellular location">
    <subcellularLocation>
        <location evidence="1">Cell membrane</location>
        <topology evidence="1">Multi-pass membrane protein</topology>
    </subcellularLocation>
</comment>
<gene>
    <name evidence="9" type="ORF">BN1080_00227</name>
</gene>
<evidence type="ECO:0000256" key="3">
    <source>
        <dbReference type="ARBA" id="ARBA00022475"/>
    </source>
</evidence>
<dbReference type="InterPro" id="IPR050638">
    <property type="entry name" value="AA-Vitamin_Transporters"/>
</dbReference>
<keyword evidence="3" id="KW-1003">Cell membrane</keyword>
<dbReference type="RefSeq" id="WP_052649741.1">
    <property type="nucleotide sequence ID" value="NZ_CCXS01000001.1"/>
</dbReference>
<evidence type="ECO:0000256" key="2">
    <source>
        <dbReference type="ARBA" id="ARBA00007362"/>
    </source>
</evidence>
<dbReference type="OrthoDB" id="4529062at2"/>
<feature type="domain" description="EamA" evidence="8">
    <location>
        <begin position="150"/>
        <end position="286"/>
    </location>
</feature>
<evidence type="ECO:0000313" key="9">
    <source>
        <dbReference type="EMBL" id="CEG21320.1"/>
    </source>
</evidence>